<dbReference type="InterPro" id="IPR023674">
    <property type="entry name" value="Ribosomal_uL1-like"/>
</dbReference>
<evidence type="ECO:0000256" key="1">
    <source>
        <dbReference type="ARBA" id="ARBA00010531"/>
    </source>
</evidence>
<dbReference type="FunFam" id="3.30.190.20:FF:000006">
    <property type="entry name" value="Ribosomal protein"/>
    <property type="match status" value="1"/>
</dbReference>
<keyword evidence="7" id="KW-1185">Reference proteome</keyword>
<dbReference type="PANTHER" id="PTHR23105">
    <property type="entry name" value="RIBOSOMAL PROTEIN L7AE FAMILY MEMBER"/>
    <property type="match status" value="1"/>
</dbReference>
<dbReference type="InterPro" id="IPR023673">
    <property type="entry name" value="Ribosomal_uL1_CS"/>
</dbReference>
<dbReference type="InterPro" id="IPR028364">
    <property type="entry name" value="Ribosomal_uL1/biogenesis"/>
</dbReference>
<dbReference type="GO" id="GO:0005840">
    <property type="term" value="C:ribosome"/>
    <property type="evidence" value="ECO:0007669"/>
    <property type="project" value="UniProtKB-KW"/>
</dbReference>
<comment type="similarity">
    <text evidence="1 4">Belongs to the universal ribosomal protein uL1 family.</text>
</comment>
<keyword evidence="3 4" id="KW-0687">Ribonucleoprotein</keyword>
<dbReference type="EMBL" id="JADDUC020000028">
    <property type="protein sequence ID" value="KAI1230961.1"/>
    <property type="molecule type" value="Genomic_DNA"/>
</dbReference>
<evidence type="ECO:0000256" key="4">
    <source>
        <dbReference type="RuleBase" id="RU000659"/>
    </source>
</evidence>
<dbReference type="PROSITE" id="PS01199">
    <property type="entry name" value="RIBOSOMAL_L1"/>
    <property type="match status" value="1"/>
</dbReference>
<feature type="non-terminal residue" evidence="5">
    <location>
        <position position="1"/>
    </location>
</feature>
<gene>
    <name evidence="6" type="ORF">IHE44_0008397</name>
    <name evidence="5" type="ORF">IHE44_003785</name>
</gene>
<evidence type="ECO:0000256" key="2">
    <source>
        <dbReference type="ARBA" id="ARBA00022980"/>
    </source>
</evidence>
<reference evidence="5" key="1">
    <citation type="submission" date="2020-10" db="EMBL/GenBank/DDBJ databases">
        <title>Feather gene expression reveals the developmental basis of iridescence in African starlings.</title>
        <authorList>
            <person name="Rubenstein D.R."/>
        </authorList>
    </citation>
    <scope>NUCLEOTIDE SEQUENCE</scope>
    <source>
        <strain evidence="5">SS15</strain>
        <tissue evidence="5">Liver</tissue>
    </source>
</reference>
<dbReference type="OrthoDB" id="2449818at2759"/>
<evidence type="ECO:0000313" key="6">
    <source>
        <dbReference type="EMBL" id="KAI1230961.1"/>
    </source>
</evidence>
<dbReference type="GO" id="GO:1990904">
    <property type="term" value="C:ribonucleoprotein complex"/>
    <property type="evidence" value="ECO:0007669"/>
    <property type="project" value="UniProtKB-KW"/>
</dbReference>
<sequence>GRGAVRAAGRVRSAGSIAEGAFGDRGGLGAASRAGPALSPCCRFPPQQQSVPGYPVRGGEGGTARQPCQEAKVRAAGPDVSALARPSPVRARPDLTRFFPQTVELQISLKNYDPQKDKRFSGTVRLKSTPRPKFSVCLLGDQQHCDEAKAVDIPHMDIEALKKLNKNKKLVKKLAKKYDAFLASESLIKQIPRILGPGLNKAGKFPSLLTHNENLVAKVDEVKSTIKFQMKKVLCLAVAVGHVKMTEDELVYNIHLAINFLVSLLKKNWQNVRALYIKSTMGKPQRLY</sequence>
<dbReference type="FunFam" id="3.40.50.790:FF:000002">
    <property type="entry name" value="Ribosomal protein"/>
    <property type="match status" value="1"/>
</dbReference>
<evidence type="ECO:0000256" key="3">
    <source>
        <dbReference type="ARBA" id="ARBA00023274"/>
    </source>
</evidence>
<evidence type="ECO:0000313" key="7">
    <source>
        <dbReference type="Proteomes" id="UP000618051"/>
    </source>
</evidence>
<comment type="caution">
    <text evidence="5">The sequence shown here is derived from an EMBL/GenBank/DDBJ whole genome shotgun (WGS) entry which is preliminary data.</text>
</comment>
<reference evidence="6 7" key="2">
    <citation type="journal article" date="2021" name="J. Hered.">
        <title>Feather Gene Expression Elucidates the Developmental Basis of Plumage Iridescence in African Starlings.</title>
        <authorList>
            <person name="Rubenstein D.R."/>
            <person name="Corvelo A."/>
            <person name="MacManes M.D."/>
            <person name="Maia R."/>
            <person name="Narzisi G."/>
            <person name="Rousaki A."/>
            <person name="Vandenabeele P."/>
            <person name="Shawkey M.D."/>
            <person name="Solomon J."/>
        </authorList>
    </citation>
    <scope>NUCLEOTIDE SEQUENCE [LARGE SCALE GENOMIC DNA]</scope>
    <source>
        <strain evidence="6">SS15</strain>
    </source>
</reference>
<dbReference type="FunFam" id="3.30.190.20:FF:000009">
    <property type="entry name" value="Ribosomal protein L10a"/>
    <property type="match status" value="1"/>
</dbReference>
<dbReference type="Pfam" id="PF00687">
    <property type="entry name" value="Ribosomal_L1"/>
    <property type="match status" value="1"/>
</dbReference>
<dbReference type="Gene3D" id="3.40.50.790">
    <property type="match status" value="1"/>
</dbReference>
<protein>
    <recommendedName>
        <fullName evidence="4">Ribosomal protein</fullName>
    </recommendedName>
</protein>
<dbReference type="GO" id="GO:0003723">
    <property type="term" value="F:RNA binding"/>
    <property type="evidence" value="ECO:0007669"/>
    <property type="project" value="InterPro"/>
</dbReference>
<dbReference type="InterPro" id="IPR016095">
    <property type="entry name" value="Ribosomal_uL1_3-a/b-sand"/>
</dbReference>
<dbReference type="EMBL" id="JADDUC010000164">
    <property type="protein sequence ID" value="KAG0116705.1"/>
    <property type="molecule type" value="Genomic_DNA"/>
</dbReference>
<organism evidence="5">
    <name type="scientific">Lamprotornis superbus</name>
    <dbReference type="NCBI Taxonomy" id="245042"/>
    <lineage>
        <taxon>Eukaryota</taxon>
        <taxon>Metazoa</taxon>
        <taxon>Chordata</taxon>
        <taxon>Craniata</taxon>
        <taxon>Vertebrata</taxon>
        <taxon>Euteleostomi</taxon>
        <taxon>Archelosauria</taxon>
        <taxon>Archosauria</taxon>
        <taxon>Dinosauria</taxon>
        <taxon>Saurischia</taxon>
        <taxon>Theropoda</taxon>
        <taxon>Coelurosauria</taxon>
        <taxon>Aves</taxon>
        <taxon>Neognathae</taxon>
        <taxon>Neoaves</taxon>
        <taxon>Telluraves</taxon>
        <taxon>Australaves</taxon>
        <taxon>Passeriformes</taxon>
        <taxon>Sturnidae</taxon>
        <taxon>Lamprotornis</taxon>
    </lineage>
</organism>
<evidence type="ECO:0000313" key="5">
    <source>
        <dbReference type="EMBL" id="KAG0116705.1"/>
    </source>
</evidence>
<dbReference type="SUPFAM" id="SSF56808">
    <property type="entry name" value="Ribosomal protein L1"/>
    <property type="match status" value="1"/>
</dbReference>
<keyword evidence="2 4" id="KW-0689">Ribosomal protein</keyword>
<dbReference type="CDD" id="cd00403">
    <property type="entry name" value="Ribosomal_L1"/>
    <property type="match status" value="1"/>
</dbReference>
<dbReference type="AlphaFoldDB" id="A0A835NLJ1"/>
<accession>A0A835NLJ1</accession>
<dbReference type="InterPro" id="IPR050257">
    <property type="entry name" value="eL8/uL1-like"/>
</dbReference>
<name>A0A835NLJ1_9PASS</name>
<reference evidence="6" key="3">
    <citation type="submission" date="2022-01" db="EMBL/GenBank/DDBJ databases">
        <authorList>
            <person name="Rubenstein D.R."/>
        </authorList>
    </citation>
    <scope>NUCLEOTIDE SEQUENCE</scope>
    <source>
        <strain evidence="6">SS15</strain>
        <tissue evidence="6">Liver</tissue>
    </source>
</reference>
<dbReference type="Gene3D" id="3.30.190.20">
    <property type="match status" value="1"/>
</dbReference>
<proteinExistence type="inferred from homology"/>
<dbReference type="Proteomes" id="UP000618051">
    <property type="component" value="Unassembled WGS sequence"/>
</dbReference>